<organism evidence="1 2">
    <name type="scientific">Paenibacillus alba</name>
    <dbReference type="NCBI Taxonomy" id="1197127"/>
    <lineage>
        <taxon>Bacteria</taxon>
        <taxon>Bacillati</taxon>
        <taxon>Bacillota</taxon>
        <taxon>Bacilli</taxon>
        <taxon>Bacillales</taxon>
        <taxon>Paenibacillaceae</taxon>
        <taxon>Paenibacillus</taxon>
    </lineage>
</organism>
<comment type="caution">
    <text evidence="1">The sequence shown here is derived from an EMBL/GenBank/DDBJ whole genome shotgun (WGS) entry which is preliminary data.</text>
</comment>
<protein>
    <submittedName>
        <fullName evidence="1">Uncharacterized protein</fullName>
    </submittedName>
</protein>
<reference evidence="1 2" key="1">
    <citation type="submission" date="2023-03" db="EMBL/GenBank/DDBJ databases">
        <title>Bacillus Genome Sequencing.</title>
        <authorList>
            <person name="Dunlap C."/>
        </authorList>
    </citation>
    <scope>NUCLEOTIDE SEQUENCE [LARGE SCALE GENOMIC DNA]</scope>
    <source>
        <strain evidence="1 2">BD-533</strain>
    </source>
</reference>
<dbReference type="Proteomes" id="UP001338137">
    <property type="component" value="Unassembled WGS sequence"/>
</dbReference>
<proteinExistence type="predicted"/>
<accession>A0ABU6GB00</accession>
<evidence type="ECO:0000313" key="1">
    <source>
        <dbReference type="EMBL" id="MEC0231364.1"/>
    </source>
</evidence>
<keyword evidence="2" id="KW-1185">Reference proteome</keyword>
<gene>
    <name evidence="1" type="ORF">P4I72_30120</name>
</gene>
<evidence type="ECO:0000313" key="2">
    <source>
        <dbReference type="Proteomes" id="UP001338137"/>
    </source>
</evidence>
<sequence length="71" mass="8179">MDVIHAKYVFQARHDSCKDRPSKSEYSGSWVQVGKHSLIFEFAQKVFFESKAGVQAKKPEKHLIEIEVLSK</sequence>
<name>A0ABU6GB00_9BACL</name>
<dbReference type="EMBL" id="JARLKY010000092">
    <property type="protein sequence ID" value="MEC0231364.1"/>
    <property type="molecule type" value="Genomic_DNA"/>
</dbReference>
<dbReference type="RefSeq" id="WP_326075365.1">
    <property type="nucleotide sequence ID" value="NZ_JARLKY010000092.1"/>
</dbReference>